<organism evidence="2 3">
    <name type="scientific">Azospirillum brasilense</name>
    <dbReference type="NCBI Taxonomy" id="192"/>
    <lineage>
        <taxon>Bacteria</taxon>
        <taxon>Pseudomonadati</taxon>
        <taxon>Pseudomonadota</taxon>
        <taxon>Alphaproteobacteria</taxon>
        <taxon>Rhodospirillales</taxon>
        <taxon>Azospirillaceae</taxon>
        <taxon>Azospirillum</taxon>
    </lineage>
</organism>
<gene>
    <name evidence="2" type="ORF">D3867_01000</name>
</gene>
<reference evidence="2 3" key="1">
    <citation type="submission" date="2018-09" db="EMBL/GenBank/DDBJ databases">
        <title>Whole genome based analysis of evolution and adaptive divergence in Indian and Brazilian strains of Azospirillum brasilense.</title>
        <authorList>
            <person name="Singh C."/>
            <person name="Tripathi A.K."/>
        </authorList>
    </citation>
    <scope>NUCLEOTIDE SEQUENCE [LARGE SCALE GENOMIC DNA]</scope>
    <source>
        <strain evidence="2 3">MTCC4036</strain>
    </source>
</reference>
<accession>A0A4D8PTN2</accession>
<dbReference type="EMBL" id="CP032330">
    <property type="protein sequence ID" value="QCO00765.1"/>
    <property type="molecule type" value="Genomic_DNA"/>
</dbReference>
<dbReference type="Proteomes" id="UP000298596">
    <property type="component" value="Chromosome"/>
</dbReference>
<sequence length="108" mass="11669">MTEDEFRELLDRHGGDLERWPRATLREARRLLAQSVAAQAMLDELVAVELALAETDGDATPPADLADRIFERAFGARTANAKTAGTRTAPSDALTPDAAPFPGLNRPV</sequence>
<evidence type="ECO:0000313" key="2">
    <source>
        <dbReference type="EMBL" id="QCO00765.1"/>
    </source>
</evidence>
<evidence type="ECO:0000256" key="1">
    <source>
        <dbReference type="SAM" id="MobiDB-lite"/>
    </source>
</evidence>
<proteinExistence type="predicted"/>
<evidence type="ECO:0000313" key="3">
    <source>
        <dbReference type="Proteomes" id="UP000298596"/>
    </source>
</evidence>
<name>A0A4D8PTN2_AZOBR</name>
<dbReference type="AlphaFoldDB" id="A0A4D8PTN2"/>
<protein>
    <submittedName>
        <fullName evidence="2">Uncharacterized protein</fullName>
    </submittedName>
</protein>
<feature type="compositionally biased region" description="Polar residues" evidence="1">
    <location>
        <begin position="80"/>
        <end position="89"/>
    </location>
</feature>
<feature type="region of interest" description="Disordered" evidence="1">
    <location>
        <begin position="80"/>
        <end position="108"/>
    </location>
</feature>